<keyword evidence="2" id="KW-1185">Reference proteome</keyword>
<dbReference type="AlphaFoldDB" id="A0A9P0MTD2"/>
<dbReference type="OrthoDB" id="10426907at2759"/>
<proteinExistence type="predicted"/>
<organism evidence="1 2">
    <name type="scientific">Nezara viridula</name>
    <name type="common">Southern green stink bug</name>
    <name type="synonym">Cimex viridulus</name>
    <dbReference type="NCBI Taxonomy" id="85310"/>
    <lineage>
        <taxon>Eukaryota</taxon>
        <taxon>Metazoa</taxon>
        <taxon>Ecdysozoa</taxon>
        <taxon>Arthropoda</taxon>
        <taxon>Hexapoda</taxon>
        <taxon>Insecta</taxon>
        <taxon>Pterygota</taxon>
        <taxon>Neoptera</taxon>
        <taxon>Paraneoptera</taxon>
        <taxon>Hemiptera</taxon>
        <taxon>Heteroptera</taxon>
        <taxon>Panheteroptera</taxon>
        <taxon>Pentatomomorpha</taxon>
        <taxon>Pentatomoidea</taxon>
        <taxon>Pentatomidae</taxon>
        <taxon>Pentatominae</taxon>
        <taxon>Nezara</taxon>
    </lineage>
</organism>
<gene>
    <name evidence="1" type="ORF">NEZAVI_LOCUS12738</name>
</gene>
<evidence type="ECO:0000313" key="2">
    <source>
        <dbReference type="Proteomes" id="UP001152798"/>
    </source>
</evidence>
<accession>A0A9P0MTD2</accession>
<reference evidence="1" key="1">
    <citation type="submission" date="2022-01" db="EMBL/GenBank/DDBJ databases">
        <authorList>
            <person name="King R."/>
        </authorList>
    </citation>
    <scope>NUCLEOTIDE SEQUENCE</scope>
</reference>
<evidence type="ECO:0000313" key="1">
    <source>
        <dbReference type="EMBL" id="CAH1404304.1"/>
    </source>
</evidence>
<name>A0A9P0MTD2_NEZVI</name>
<dbReference type="Proteomes" id="UP001152798">
    <property type="component" value="Chromosome 6"/>
</dbReference>
<protein>
    <submittedName>
        <fullName evidence="1">Uncharacterized protein</fullName>
    </submittedName>
</protein>
<dbReference type="EMBL" id="OV725082">
    <property type="protein sequence ID" value="CAH1404304.1"/>
    <property type="molecule type" value="Genomic_DNA"/>
</dbReference>
<sequence length="82" mass="9087">MITLSYLIRGSTNQIAPTWRLVFDVVGHAQDWFSGVNADLEQRDIAQEYGVKGRNATTCCSELVRVPSDRLRHRGGVAASPQ</sequence>